<dbReference type="PANTHER" id="PTHR10416:SF0">
    <property type="entry name" value="DNA POLYMERASE DELTA SUBUNIT 2"/>
    <property type="match status" value="1"/>
</dbReference>
<dbReference type="AlphaFoldDB" id="A0A165AMU4"/>
<dbReference type="Gene3D" id="2.40.50.430">
    <property type="match status" value="1"/>
</dbReference>
<dbReference type="Gene3D" id="3.60.21.50">
    <property type="match status" value="1"/>
</dbReference>
<dbReference type="GO" id="GO:0006271">
    <property type="term" value="P:DNA strand elongation involved in DNA replication"/>
    <property type="evidence" value="ECO:0007669"/>
    <property type="project" value="TreeGrafter"/>
</dbReference>
<keyword evidence="2" id="KW-0235">DNA replication</keyword>
<evidence type="ECO:0000313" key="6">
    <source>
        <dbReference type="Proteomes" id="UP000076722"/>
    </source>
</evidence>
<evidence type="ECO:0000313" key="5">
    <source>
        <dbReference type="EMBL" id="KZS99300.1"/>
    </source>
</evidence>
<evidence type="ECO:0000256" key="1">
    <source>
        <dbReference type="ARBA" id="ARBA00006035"/>
    </source>
</evidence>
<dbReference type="STRING" id="1314777.A0A165AMU4"/>
<dbReference type="InterPro" id="IPR040663">
    <property type="entry name" value="DNA_pol_D_N"/>
</dbReference>
<feature type="domain" description="DNA polymerase alpha/delta/epsilon subunit B" evidence="3">
    <location>
        <begin position="221"/>
        <end position="463"/>
    </location>
</feature>
<evidence type="ECO:0000256" key="2">
    <source>
        <dbReference type="ARBA" id="ARBA00022705"/>
    </source>
</evidence>
<evidence type="ECO:0000259" key="3">
    <source>
        <dbReference type="Pfam" id="PF04042"/>
    </source>
</evidence>
<evidence type="ECO:0000259" key="4">
    <source>
        <dbReference type="Pfam" id="PF18018"/>
    </source>
</evidence>
<dbReference type="Proteomes" id="UP000076722">
    <property type="component" value="Unassembled WGS sequence"/>
</dbReference>
<accession>A0A165AMU4</accession>
<dbReference type="Pfam" id="PF18018">
    <property type="entry name" value="DNA_pol_D_N"/>
    <property type="match status" value="1"/>
</dbReference>
<dbReference type="OrthoDB" id="3763at2759"/>
<dbReference type="GO" id="GO:0003677">
    <property type="term" value="F:DNA binding"/>
    <property type="evidence" value="ECO:0007669"/>
    <property type="project" value="InterPro"/>
</dbReference>
<comment type="similarity">
    <text evidence="1">Belongs to the DNA polymerase delta/II small subunit family.</text>
</comment>
<feature type="domain" description="DNA polymerase delta subunit OB-fold" evidence="4">
    <location>
        <begin position="49"/>
        <end position="180"/>
    </location>
</feature>
<dbReference type="Pfam" id="PF04042">
    <property type="entry name" value="DNA_pol_E_B"/>
    <property type="match status" value="1"/>
</dbReference>
<protein>
    <recommendedName>
        <fullName evidence="7">DNA polymerase delta small subunit</fullName>
    </recommendedName>
</protein>
<dbReference type="PANTHER" id="PTHR10416">
    <property type="entry name" value="DNA POLYMERASE DELTA SUBUNIT 2"/>
    <property type="match status" value="1"/>
</dbReference>
<gene>
    <name evidence="5" type="ORF">SISNIDRAFT_472204</name>
</gene>
<keyword evidence="6" id="KW-1185">Reference proteome</keyword>
<proteinExistence type="inferred from homology"/>
<dbReference type="InterPro" id="IPR007185">
    <property type="entry name" value="DNA_pol_a/d/e_bsu"/>
</dbReference>
<organism evidence="5 6">
    <name type="scientific">Sistotremastrum niveocremeum HHB9708</name>
    <dbReference type="NCBI Taxonomy" id="1314777"/>
    <lineage>
        <taxon>Eukaryota</taxon>
        <taxon>Fungi</taxon>
        <taxon>Dikarya</taxon>
        <taxon>Basidiomycota</taxon>
        <taxon>Agaricomycotina</taxon>
        <taxon>Agaricomycetes</taxon>
        <taxon>Sistotremastrales</taxon>
        <taxon>Sistotremastraceae</taxon>
        <taxon>Sertulicium</taxon>
        <taxon>Sertulicium niveocremeum</taxon>
    </lineage>
</organism>
<dbReference type="InterPro" id="IPR024826">
    <property type="entry name" value="DNA_pol_delta/II_ssu"/>
</dbReference>
<dbReference type="GO" id="GO:0043625">
    <property type="term" value="C:delta DNA polymerase complex"/>
    <property type="evidence" value="ECO:0007669"/>
    <property type="project" value="TreeGrafter"/>
</dbReference>
<dbReference type="EMBL" id="KV419394">
    <property type="protein sequence ID" value="KZS99300.1"/>
    <property type="molecule type" value="Genomic_DNA"/>
</dbReference>
<sequence length="518" mass="57677">MCIPSSAYTTPNFAFTFRHVYNYIATFVEPPPSCRTFALGETHRSYKQQYSKIYFHRLLNLRQFVEESAARRWQSVKGGPTMVPRVLEVEKSNMCWIVGTVFLDMPMKPDVLEEIARDQSLPALPRPDKIFSPADATVLEDESGRIKLVGKILQKLNLVSGIIMAALGMETDGGEFEVFDACVAGYAPQEHDAPSKMQVDSDGEEWIGLISGLDIGETENPDYRGDLRNQLLTEYLAAETGSDVDQEQSSGISRLIIAGNSLIPIDPLRDEKENLSGVPEHQRQGYKPSETTAEHPLDLLASYLTDIVASIPVHVMPGAHDPVGVALPQQPLPRAMFGNLRTSPQLLTETNPLWLKIGDCWSVHSTHDLFGYILISTYAASLLGNSGQPLEDMCKYLPDPEIPDPNARGSSLRLQLALATLESRHFAPTAPDTIDCYPYQEIEPFILQQTPDLYFCGNQPRFETTLLEHNGIKCRIICIPKFSETGELVLFNVRTLDVKVVKFDAEGMDKQEMVDAEA</sequence>
<name>A0A165AMU4_9AGAM</name>
<evidence type="ECO:0008006" key="7">
    <source>
        <dbReference type="Google" id="ProtNLM"/>
    </source>
</evidence>
<reference evidence="5 6" key="1">
    <citation type="journal article" date="2016" name="Mol. Biol. Evol.">
        <title>Comparative Genomics of Early-Diverging Mushroom-Forming Fungi Provides Insights into the Origins of Lignocellulose Decay Capabilities.</title>
        <authorList>
            <person name="Nagy L.G."/>
            <person name="Riley R."/>
            <person name="Tritt A."/>
            <person name="Adam C."/>
            <person name="Daum C."/>
            <person name="Floudas D."/>
            <person name="Sun H."/>
            <person name="Yadav J.S."/>
            <person name="Pangilinan J."/>
            <person name="Larsson K.H."/>
            <person name="Matsuura K."/>
            <person name="Barry K."/>
            <person name="Labutti K."/>
            <person name="Kuo R."/>
            <person name="Ohm R.A."/>
            <person name="Bhattacharya S.S."/>
            <person name="Shirouzu T."/>
            <person name="Yoshinaga Y."/>
            <person name="Martin F.M."/>
            <person name="Grigoriev I.V."/>
            <person name="Hibbett D.S."/>
        </authorList>
    </citation>
    <scope>NUCLEOTIDE SEQUENCE [LARGE SCALE GENOMIC DNA]</scope>
    <source>
        <strain evidence="5 6">HHB9708</strain>
    </source>
</reference>